<feature type="compositionally biased region" description="Polar residues" evidence="1">
    <location>
        <begin position="613"/>
        <end position="633"/>
    </location>
</feature>
<keyword evidence="3" id="KW-1185">Reference proteome</keyword>
<dbReference type="OrthoDB" id="5877880at2759"/>
<dbReference type="Proteomes" id="UP000276776">
    <property type="component" value="Unassembled WGS sequence"/>
</dbReference>
<dbReference type="AlphaFoldDB" id="A0A158RC01"/>
<feature type="compositionally biased region" description="Low complexity" evidence="1">
    <location>
        <begin position="163"/>
        <end position="177"/>
    </location>
</feature>
<dbReference type="EMBL" id="UYYF01004386">
    <property type="protein sequence ID" value="VDN03386.1"/>
    <property type="molecule type" value="Genomic_DNA"/>
</dbReference>
<feature type="compositionally biased region" description="Basic and acidic residues" evidence="1">
    <location>
        <begin position="635"/>
        <end position="747"/>
    </location>
</feature>
<feature type="region of interest" description="Disordered" evidence="1">
    <location>
        <begin position="163"/>
        <end position="183"/>
    </location>
</feature>
<feature type="region of interest" description="Disordered" evidence="1">
    <location>
        <begin position="364"/>
        <end position="388"/>
    </location>
</feature>
<evidence type="ECO:0000256" key="1">
    <source>
        <dbReference type="SAM" id="MobiDB-lite"/>
    </source>
</evidence>
<dbReference type="InterPro" id="IPR006594">
    <property type="entry name" value="LisH"/>
</dbReference>
<evidence type="ECO:0000313" key="2">
    <source>
        <dbReference type="EMBL" id="VDN03386.1"/>
    </source>
</evidence>
<gene>
    <name evidence="2" type="ORF">TCLT_LOCUS6066</name>
</gene>
<evidence type="ECO:0000313" key="3">
    <source>
        <dbReference type="Proteomes" id="UP000276776"/>
    </source>
</evidence>
<evidence type="ECO:0000313" key="4">
    <source>
        <dbReference type="WBParaSite" id="TCLT_0000607701-mRNA-1"/>
    </source>
</evidence>
<dbReference type="WBParaSite" id="TCLT_0000607701-mRNA-1">
    <property type="protein sequence ID" value="TCLT_0000607701-mRNA-1"/>
    <property type="gene ID" value="TCLT_0000607701"/>
</dbReference>
<feature type="compositionally biased region" description="Basic and acidic residues" evidence="1">
    <location>
        <begin position="545"/>
        <end position="582"/>
    </location>
</feature>
<name>A0A158RC01_THECL</name>
<dbReference type="STRING" id="103827.A0A158RC01"/>
<dbReference type="SMART" id="SM00667">
    <property type="entry name" value="LisH"/>
    <property type="match status" value="1"/>
</dbReference>
<feature type="compositionally biased region" description="Polar residues" evidence="1">
    <location>
        <begin position="428"/>
        <end position="442"/>
    </location>
</feature>
<dbReference type="PROSITE" id="PS50896">
    <property type="entry name" value="LISH"/>
    <property type="match status" value="1"/>
</dbReference>
<feature type="region of interest" description="Disordered" evidence="1">
    <location>
        <begin position="513"/>
        <end position="767"/>
    </location>
</feature>
<feature type="region of interest" description="Disordered" evidence="1">
    <location>
        <begin position="1007"/>
        <end position="1027"/>
    </location>
</feature>
<feature type="region of interest" description="Disordered" evidence="1">
    <location>
        <begin position="428"/>
        <end position="454"/>
    </location>
</feature>
<reference evidence="4" key="1">
    <citation type="submission" date="2016-04" db="UniProtKB">
        <authorList>
            <consortium name="WormBaseParasite"/>
        </authorList>
    </citation>
    <scope>IDENTIFICATION</scope>
</reference>
<sequence>MESNTTNNNLRKLLDTLVAGYLGRQKYWESLKCFMNESSVLCATQCGELSIILNDTIHGKHLEEILFNEYGSFGINPAFLDFGLRLRSLANEFTSLTNASSYWSDAQKMFYGRRSTPSFLIEDKLEFIHFRQTFSQHSLPASDNPLSNTERHHSLVPAFNVDSTTSVSSQQTTASTSSRRKCVQPVSINSRRREFVKEVVEPVVQTAQQIIDNGKGTKKEACSSLSGISLISIDENAVNTLDRCMAHENFSELIRSIEKDFPEGFFDYFPNHDSTENLHGASFQVESSPSNDTLKDFVENDSSRNLCNIPCSEIDESRPLCCSTPTKLMTQEKSAMLQIPEPSVVAESALFKERVEVECPYLPDEKNEDTQKNLILPPGNFDKTDNDSCNEEKVTEISAGWKKLAELCDKSSRKVAEPEGRETVQTCDQIQQSSENHSSNQLNKHDLSERNSLSNCGMKSQNCASVAGKEEKTSGASDISNKSIGKCIVEEKTVTNTNVALKSLIEKEIESLFENSESENDGESETQKGNEIRNVGVGRSSLAAESKKELVTEKNTVHSEENSITVHPERQVSTRVFADERRKKPQKSKLTNNGLSDDGKFSSSRKKQIEALQASSTFQDSDNSVASSGTSTSKNFEHKKLEKLKKMEDNKEESCTIAEKRKKEKEFLMKKEREEIERQKRELEEKELKRAAERERRRKEEEQREIREKEEREKRRKEREDREKVKKIKGEKLKSTSELKKLPERSRDRKLKKDLKSNLPVENNIDEPNEANILDMLFGDDDSSKPVAKNIDKEEVRRKVDESRSRPLSVQKPVGKFKLYNDIRGKKERIDRNVDLKSIKTTKNGSGTLRKDELDVIETKSYKKTVVSGVSKGREILLVGGGHSARVGMVLEKATRIRTKHEHEEKLKQEYRKSDVRRVTSSSVIIILLFFKTSDNTRKRILDLPIPKTPDLLSQILKPDIYSHNDSVRRTVSTKNITNCKESTAASSLDVPVSSKSSLIVSSSSSTSGELKTVHRNESSSSISSNVQVKKPRLDMAAIDAVLQTLHGLEKASSSTNLSFSTASTSGSEQKLN</sequence>
<reference evidence="2 3" key="2">
    <citation type="submission" date="2018-11" db="EMBL/GenBank/DDBJ databases">
        <authorList>
            <consortium name="Pathogen Informatics"/>
        </authorList>
    </citation>
    <scope>NUCLEOTIDE SEQUENCE [LARGE SCALE GENOMIC DNA]</scope>
</reference>
<dbReference type="OMA" id="CMAHENF"/>
<proteinExistence type="predicted"/>
<organism evidence="4">
    <name type="scientific">Thelazia callipaeda</name>
    <name type="common">Oriental eyeworm</name>
    <name type="synonym">Parasitic nematode</name>
    <dbReference type="NCBI Taxonomy" id="103827"/>
    <lineage>
        <taxon>Eukaryota</taxon>
        <taxon>Metazoa</taxon>
        <taxon>Ecdysozoa</taxon>
        <taxon>Nematoda</taxon>
        <taxon>Chromadorea</taxon>
        <taxon>Rhabditida</taxon>
        <taxon>Spirurina</taxon>
        <taxon>Spiruromorpha</taxon>
        <taxon>Thelazioidea</taxon>
        <taxon>Thelaziidae</taxon>
        <taxon>Thelazia</taxon>
    </lineage>
</organism>
<protein>
    <submittedName>
        <fullName evidence="4">LisH domain-containing protein</fullName>
    </submittedName>
</protein>
<accession>A0A158RC01</accession>